<proteinExistence type="predicted"/>
<feature type="chain" id="PRO_5045993366" evidence="2">
    <location>
        <begin position="25"/>
        <end position="181"/>
    </location>
</feature>
<sequence>MRRNLTVRLLLAGAAVAIGGPALAQACAQPSERTAFELRALQSQLMVAAITCQRDGDYNAFVTKFRGELGGAYNTIRAHYRRTAGAQGQRALDGYITTLANEQSQDGIRQGSRFCQNITPLFQAAMAQSNASTLAEISMERNVLNPVSVTACPERAAPAATTPARRRPAANTRSAAVSRNR</sequence>
<gene>
    <name evidence="3" type="ORF">JJQ90_14440</name>
</gene>
<feature type="signal peptide" evidence="2">
    <location>
        <begin position="1"/>
        <end position="24"/>
    </location>
</feature>
<dbReference type="RefSeq" id="WP_216876569.1">
    <property type="nucleotide sequence ID" value="NZ_JAERQM010000004.1"/>
</dbReference>
<protein>
    <submittedName>
        <fullName evidence="3">Uncharacterized protein</fullName>
    </submittedName>
</protein>
<organism evidence="3 4">
    <name type="scientific">Falsiroseomonas oleicola</name>
    <dbReference type="NCBI Taxonomy" id="2801474"/>
    <lineage>
        <taxon>Bacteria</taxon>
        <taxon>Pseudomonadati</taxon>
        <taxon>Pseudomonadota</taxon>
        <taxon>Alphaproteobacteria</taxon>
        <taxon>Acetobacterales</taxon>
        <taxon>Roseomonadaceae</taxon>
        <taxon>Falsiroseomonas</taxon>
    </lineage>
</organism>
<evidence type="ECO:0000313" key="3">
    <source>
        <dbReference type="EMBL" id="MBU8544916.1"/>
    </source>
</evidence>
<dbReference type="PROSITE" id="PS51257">
    <property type="entry name" value="PROKAR_LIPOPROTEIN"/>
    <property type="match status" value="1"/>
</dbReference>
<evidence type="ECO:0000313" key="4">
    <source>
        <dbReference type="Proteomes" id="UP000689967"/>
    </source>
</evidence>
<comment type="caution">
    <text evidence="3">The sequence shown here is derived from an EMBL/GenBank/DDBJ whole genome shotgun (WGS) entry which is preliminary data.</text>
</comment>
<keyword evidence="2" id="KW-0732">Signal</keyword>
<keyword evidence="4" id="KW-1185">Reference proteome</keyword>
<evidence type="ECO:0000256" key="2">
    <source>
        <dbReference type="SAM" id="SignalP"/>
    </source>
</evidence>
<feature type="region of interest" description="Disordered" evidence="1">
    <location>
        <begin position="156"/>
        <end position="181"/>
    </location>
</feature>
<dbReference type="Proteomes" id="UP000689967">
    <property type="component" value="Unassembled WGS sequence"/>
</dbReference>
<name>A0ABS6HBQ9_9PROT</name>
<reference evidence="3 4" key="1">
    <citation type="submission" date="2021-01" db="EMBL/GenBank/DDBJ databases">
        <title>Roseomonas sp. nov, a bacterium isolated from an oil production mixture in Yumen Oilfield.</title>
        <authorList>
            <person name="Wu D."/>
        </authorList>
    </citation>
    <scope>NUCLEOTIDE SEQUENCE [LARGE SCALE GENOMIC DNA]</scope>
    <source>
        <strain evidence="3 4">ROY-5-3</strain>
    </source>
</reference>
<accession>A0ABS6HBQ9</accession>
<evidence type="ECO:0000256" key="1">
    <source>
        <dbReference type="SAM" id="MobiDB-lite"/>
    </source>
</evidence>
<dbReference type="EMBL" id="JAERQM010000004">
    <property type="protein sequence ID" value="MBU8544916.1"/>
    <property type="molecule type" value="Genomic_DNA"/>
</dbReference>